<evidence type="ECO:0000313" key="1">
    <source>
        <dbReference type="EMBL" id="CAD7222915.1"/>
    </source>
</evidence>
<organism evidence="1">
    <name type="scientific">Cyprideis torosa</name>
    <dbReference type="NCBI Taxonomy" id="163714"/>
    <lineage>
        <taxon>Eukaryota</taxon>
        <taxon>Metazoa</taxon>
        <taxon>Ecdysozoa</taxon>
        <taxon>Arthropoda</taxon>
        <taxon>Crustacea</taxon>
        <taxon>Oligostraca</taxon>
        <taxon>Ostracoda</taxon>
        <taxon>Podocopa</taxon>
        <taxon>Podocopida</taxon>
        <taxon>Cytherocopina</taxon>
        <taxon>Cytheroidea</taxon>
        <taxon>Cytherideidae</taxon>
        <taxon>Cyprideis</taxon>
    </lineage>
</organism>
<dbReference type="EMBL" id="OB660122">
    <property type="protein sequence ID" value="CAD7222915.1"/>
    <property type="molecule type" value="Genomic_DNA"/>
</dbReference>
<sequence>MFTTEYLFTPNGFLKPIEVVMSVLGVSLNQAGVVSSEGNFLGYWYIQMCPYFVLTLAIGVCWAGMFIAIAHAVAYLFGSKLHLSEPIVNCILGVLGILAGIIIFTHADNWNTDLTEIPEKGKALAGAVFTLITGVSFAVDAALGVLVLKN</sequence>
<name>A0A7R8W175_9CRUS</name>
<proteinExistence type="predicted"/>
<gene>
    <name evidence="1" type="ORF">CTOB1V02_LOCUS911</name>
</gene>
<protein>
    <submittedName>
        <fullName evidence="1">Uncharacterized protein</fullName>
    </submittedName>
</protein>
<accession>A0A7R8W175</accession>
<reference evidence="1" key="1">
    <citation type="submission" date="2020-11" db="EMBL/GenBank/DDBJ databases">
        <authorList>
            <person name="Tran Van P."/>
        </authorList>
    </citation>
    <scope>NUCLEOTIDE SEQUENCE</scope>
</reference>
<dbReference type="AlphaFoldDB" id="A0A7R8W175"/>